<feature type="binding site" evidence="3">
    <location>
        <position position="91"/>
    </location>
    <ligand>
        <name>Cu cation</name>
        <dbReference type="ChEBI" id="CHEBI:23378"/>
    </ligand>
</feature>
<keyword evidence="3" id="KW-0479">Metal-binding</keyword>
<dbReference type="PANTHER" id="PTHR12151">
    <property type="entry name" value="ELECTRON TRANSPORT PROTIN SCO1/SENC FAMILY MEMBER"/>
    <property type="match status" value="1"/>
</dbReference>
<feature type="binding site" evidence="3">
    <location>
        <position position="95"/>
    </location>
    <ligand>
        <name>Cu cation</name>
        <dbReference type="ChEBI" id="CHEBI:23378"/>
    </ligand>
</feature>
<dbReference type="RefSeq" id="WP_189424550.1">
    <property type="nucleotide sequence ID" value="NZ_BMZE01000001.1"/>
</dbReference>
<dbReference type="InterPro" id="IPR036249">
    <property type="entry name" value="Thioredoxin-like_sf"/>
</dbReference>
<evidence type="ECO:0000256" key="3">
    <source>
        <dbReference type="PIRSR" id="PIRSR603782-1"/>
    </source>
</evidence>
<gene>
    <name evidence="6" type="ORF">GCM10007989_13890</name>
</gene>
<dbReference type="GO" id="GO:0046872">
    <property type="term" value="F:metal ion binding"/>
    <property type="evidence" value="ECO:0007669"/>
    <property type="project" value="UniProtKB-KW"/>
</dbReference>
<dbReference type="EMBL" id="BMZE01000001">
    <property type="protein sequence ID" value="GHA19526.1"/>
    <property type="molecule type" value="Genomic_DNA"/>
</dbReference>
<feature type="binding site" evidence="3">
    <location>
        <position position="181"/>
    </location>
    <ligand>
        <name>Cu cation</name>
        <dbReference type="ChEBI" id="CHEBI:23378"/>
    </ligand>
</feature>
<proteinExistence type="inferred from homology"/>
<dbReference type="FunFam" id="3.40.30.10:FF:000013">
    <property type="entry name" value="Blast:Protein SCO1 homolog, mitochondrial"/>
    <property type="match status" value="1"/>
</dbReference>
<comment type="caution">
    <text evidence="6">The sequence shown here is derived from an EMBL/GenBank/DDBJ whole genome shotgun (WGS) entry which is preliminary data.</text>
</comment>
<dbReference type="Proteomes" id="UP000646579">
    <property type="component" value="Unassembled WGS sequence"/>
</dbReference>
<dbReference type="InterPro" id="IPR003782">
    <property type="entry name" value="SCO1/SenC"/>
</dbReference>
<evidence type="ECO:0000256" key="5">
    <source>
        <dbReference type="SAM" id="Phobius"/>
    </source>
</evidence>
<accession>A0A918S1P6</accession>
<dbReference type="SUPFAM" id="SSF52833">
    <property type="entry name" value="Thioredoxin-like"/>
    <property type="match status" value="1"/>
</dbReference>
<reference evidence="6" key="1">
    <citation type="journal article" date="2014" name="Int. J. Syst. Evol. Microbiol.">
        <title>Complete genome sequence of Corynebacterium casei LMG S-19264T (=DSM 44701T), isolated from a smear-ripened cheese.</title>
        <authorList>
            <consortium name="US DOE Joint Genome Institute (JGI-PGF)"/>
            <person name="Walter F."/>
            <person name="Albersmeier A."/>
            <person name="Kalinowski J."/>
            <person name="Ruckert C."/>
        </authorList>
    </citation>
    <scope>NUCLEOTIDE SEQUENCE</scope>
    <source>
        <strain evidence="6">KCTC 32437</strain>
    </source>
</reference>
<keyword evidence="7" id="KW-1185">Reference proteome</keyword>
<keyword evidence="4" id="KW-1015">Disulfide bond</keyword>
<dbReference type="Gene3D" id="3.40.30.10">
    <property type="entry name" value="Glutaredoxin"/>
    <property type="match status" value="1"/>
</dbReference>
<dbReference type="PANTHER" id="PTHR12151:SF25">
    <property type="entry name" value="LINALOOL DEHYDRATASE_ISOMERASE DOMAIN-CONTAINING PROTEIN"/>
    <property type="match status" value="1"/>
</dbReference>
<keyword evidence="5" id="KW-1133">Transmembrane helix</keyword>
<name>A0A918S1P6_9HYPH</name>
<evidence type="ECO:0000313" key="7">
    <source>
        <dbReference type="Proteomes" id="UP000646579"/>
    </source>
</evidence>
<evidence type="ECO:0000256" key="4">
    <source>
        <dbReference type="PIRSR" id="PIRSR603782-2"/>
    </source>
</evidence>
<keyword evidence="5" id="KW-0472">Membrane</keyword>
<keyword evidence="2 3" id="KW-0186">Copper</keyword>
<evidence type="ECO:0000256" key="1">
    <source>
        <dbReference type="ARBA" id="ARBA00010996"/>
    </source>
</evidence>
<comment type="similarity">
    <text evidence="1">Belongs to the SCO1/2 family.</text>
</comment>
<reference evidence="6" key="2">
    <citation type="submission" date="2020-09" db="EMBL/GenBank/DDBJ databases">
        <authorList>
            <person name="Sun Q."/>
            <person name="Kim S."/>
        </authorList>
    </citation>
    <scope>NUCLEOTIDE SEQUENCE</scope>
    <source>
        <strain evidence="6">KCTC 32437</strain>
    </source>
</reference>
<evidence type="ECO:0000256" key="2">
    <source>
        <dbReference type="ARBA" id="ARBA00023008"/>
    </source>
</evidence>
<dbReference type="Pfam" id="PF02630">
    <property type="entry name" value="SCO1-SenC"/>
    <property type="match status" value="1"/>
</dbReference>
<dbReference type="CDD" id="cd02968">
    <property type="entry name" value="SCO"/>
    <property type="match status" value="1"/>
</dbReference>
<feature type="disulfide bond" description="Redox-active" evidence="4">
    <location>
        <begin position="91"/>
        <end position="95"/>
    </location>
</feature>
<dbReference type="AlphaFoldDB" id="A0A918S1P6"/>
<sequence>MTTEFATRHLRRIRLVLWGVVTAVLLATGGALMMRSYLLPPTSEGISVEVATIGETDIRSEFTLMDHTGRAVTEADFTGRWQLVFFGFTHCPDICPTTLAYMASVLDLLGPDAERVVPLFITVDPARDTVPVMAEYVAAFHPRLVGLTGTEAQVAEAARNFRIWYERMDDENAPDGHMMAHAGHMYLMRPDGRFDDVFQEQDQSPQKMAGQVLARIQESQDVK</sequence>
<feature type="transmembrane region" description="Helical" evidence="5">
    <location>
        <begin position="15"/>
        <end position="34"/>
    </location>
</feature>
<keyword evidence="5" id="KW-0812">Transmembrane</keyword>
<protein>
    <submittedName>
        <fullName evidence="6">Electron transporter SenC</fullName>
    </submittedName>
</protein>
<organism evidence="6 7">
    <name type="scientific">Devosia pacifica</name>
    <dbReference type="NCBI Taxonomy" id="1335967"/>
    <lineage>
        <taxon>Bacteria</taxon>
        <taxon>Pseudomonadati</taxon>
        <taxon>Pseudomonadota</taxon>
        <taxon>Alphaproteobacteria</taxon>
        <taxon>Hyphomicrobiales</taxon>
        <taxon>Devosiaceae</taxon>
        <taxon>Devosia</taxon>
    </lineage>
</organism>
<evidence type="ECO:0000313" key="6">
    <source>
        <dbReference type="EMBL" id="GHA19526.1"/>
    </source>
</evidence>